<comment type="caution">
    <text evidence="3">The sequence shown here is derived from an EMBL/GenBank/DDBJ whole genome shotgun (WGS) entry which is preliminary data.</text>
</comment>
<organism evidence="3 4">
    <name type="scientific">Eiseniibacteriota bacterium</name>
    <dbReference type="NCBI Taxonomy" id="2212470"/>
    <lineage>
        <taxon>Bacteria</taxon>
        <taxon>Candidatus Eiseniibacteriota</taxon>
    </lineage>
</organism>
<name>A0A933SDS6_UNCEI</name>
<evidence type="ECO:0000256" key="1">
    <source>
        <dbReference type="PROSITE-ProRule" id="PRU00339"/>
    </source>
</evidence>
<dbReference type="AlphaFoldDB" id="A0A933SDS6"/>
<dbReference type="EMBL" id="JACRIW010000103">
    <property type="protein sequence ID" value="MBI5170701.1"/>
    <property type="molecule type" value="Genomic_DNA"/>
</dbReference>
<dbReference type="InterPro" id="IPR011990">
    <property type="entry name" value="TPR-like_helical_dom_sf"/>
</dbReference>
<dbReference type="Gene3D" id="1.25.40.10">
    <property type="entry name" value="Tetratricopeptide repeat domain"/>
    <property type="match status" value="2"/>
</dbReference>
<feature type="repeat" description="TPR" evidence="1">
    <location>
        <begin position="181"/>
        <end position="214"/>
    </location>
</feature>
<evidence type="ECO:0000313" key="3">
    <source>
        <dbReference type="EMBL" id="MBI5170701.1"/>
    </source>
</evidence>
<sequence>MKSRVFAAGTAAVLCLLLAGNALARNPHCAGGIQYVMQGLRDKEKGNTEDYQREMNKAVDQLSMCATEDEADFEALGYLGWAYAELDSCGPAGEWFAKAISAGTAKGDKKKVVLIETNRDHYWTMRYNDGIAAIQTAQSAYPEFTKKPSDEEKELYAAAKTSYETALLKLTQAKLLRPGHSQTLRNLATAYALMGDFDNAETVLKNALVEIPGDSNLTSALTTVRANKANGLLQANKLDEAIGYYTELVKQDPTGVDLYMGLGNAYFTRAGAKQDAAKKADYKLAGDAYATA</sequence>
<feature type="signal peptide" evidence="2">
    <location>
        <begin position="1"/>
        <end position="24"/>
    </location>
</feature>
<dbReference type="Pfam" id="PF13432">
    <property type="entry name" value="TPR_16"/>
    <property type="match status" value="1"/>
</dbReference>
<dbReference type="PANTHER" id="PTHR12558:SF13">
    <property type="entry name" value="CELL DIVISION CYCLE PROTEIN 27 HOMOLOG"/>
    <property type="match status" value="1"/>
</dbReference>
<dbReference type="Pfam" id="PF13176">
    <property type="entry name" value="TPR_7"/>
    <property type="match status" value="1"/>
</dbReference>
<reference evidence="3" key="1">
    <citation type="submission" date="2020-07" db="EMBL/GenBank/DDBJ databases">
        <title>Huge and variable diversity of episymbiotic CPR bacteria and DPANN archaea in groundwater ecosystems.</title>
        <authorList>
            <person name="He C.Y."/>
            <person name="Keren R."/>
            <person name="Whittaker M."/>
            <person name="Farag I.F."/>
            <person name="Doudna J."/>
            <person name="Cate J.H.D."/>
            <person name="Banfield J.F."/>
        </authorList>
    </citation>
    <scope>NUCLEOTIDE SEQUENCE</scope>
    <source>
        <strain evidence="3">NC_groundwater_1813_Pr3_B-0.1um_71_17</strain>
    </source>
</reference>
<protein>
    <submittedName>
        <fullName evidence="3">Tetratricopeptide repeat protein</fullName>
    </submittedName>
</protein>
<keyword evidence="2" id="KW-0732">Signal</keyword>
<keyword evidence="1" id="KW-0802">TPR repeat</keyword>
<dbReference type="SUPFAM" id="SSF48452">
    <property type="entry name" value="TPR-like"/>
    <property type="match status" value="1"/>
</dbReference>
<accession>A0A933SDS6</accession>
<evidence type="ECO:0000313" key="4">
    <source>
        <dbReference type="Proteomes" id="UP000696931"/>
    </source>
</evidence>
<feature type="chain" id="PRO_5037289933" evidence="2">
    <location>
        <begin position="25"/>
        <end position="292"/>
    </location>
</feature>
<dbReference type="PANTHER" id="PTHR12558">
    <property type="entry name" value="CELL DIVISION CYCLE 16,23,27"/>
    <property type="match status" value="1"/>
</dbReference>
<dbReference type="Proteomes" id="UP000696931">
    <property type="component" value="Unassembled WGS sequence"/>
</dbReference>
<gene>
    <name evidence="3" type="ORF">HZA61_14525</name>
</gene>
<dbReference type="InterPro" id="IPR019734">
    <property type="entry name" value="TPR_rpt"/>
</dbReference>
<dbReference type="PROSITE" id="PS50005">
    <property type="entry name" value="TPR"/>
    <property type="match status" value="1"/>
</dbReference>
<evidence type="ECO:0000256" key="2">
    <source>
        <dbReference type="SAM" id="SignalP"/>
    </source>
</evidence>
<dbReference type="SMART" id="SM00028">
    <property type="entry name" value="TPR"/>
    <property type="match status" value="2"/>
</dbReference>
<proteinExistence type="predicted"/>